<dbReference type="EMBL" id="JAUSUG010000006">
    <property type="protein sequence ID" value="MDQ0254466.1"/>
    <property type="molecule type" value="Genomic_DNA"/>
</dbReference>
<evidence type="ECO:0000259" key="2">
    <source>
        <dbReference type="SMART" id="SM00854"/>
    </source>
</evidence>
<proteinExistence type="inferred from homology"/>
<dbReference type="SMART" id="SM00854">
    <property type="entry name" value="PGA_cap"/>
    <property type="match status" value="1"/>
</dbReference>
<dbReference type="InterPro" id="IPR052169">
    <property type="entry name" value="CW_Biosynth-Accessory"/>
</dbReference>
<protein>
    <submittedName>
        <fullName evidence="3">Poly-gamma-glutamate synthesis protein (Capsule biosynthesis protein)</fullName>
    </submittedName>
</protein>
<name>A0ABT9ZTA3_9BACI</name>
<dbReference type="CDD" id="cd07381">
    <property type="entry name" value="MPP_CapA"/>
    <property type="match status" value="1"/>
</dbReference>
<keyword evidence="4" id="KW-1185">Reference proteome</keyword>
<accession>A0ABT9ZTA3</accession>
<reference evidence="3 4" key="1">
    <citation type="submission" date="2023-07" db="EMBL/GenBank/DDBJ databases">
        <title>Genomic Encyclopedia of Type Strains, Phase IV (KMG-IV): sequencing the most valuable type-strain genomes for metagenomic binning, comparative biology and taxonomic classification.</title>
        <authorList>
            <person name="Goeker M."/>
        </authorList>
    </citation>
    <scope>NUCLEOTIDE SEQUENCE [LARGE SCALE GENOMIC DNA]</scope>
    <source>
        <strain evidence="3 4">DSM 9768</strain>
    </source>
</reference>
<dbReference type="Pfam" id="PF09587">
    <property type="entry name" value="PGA_cap"/>
    <property type="match status" value="1"/>
</dbReference>
<evidence type="ECO:0000313" key="3">
    <source>
        <dbReference type="EMBL" id="MDQ0254466.1"/>
    </source>
</evidence>
<dbReference type="Proteomes" id="UP001230005">
    <property type="component" value="Unassembled WGS sequence"/>
</dbReference>
<comment type="caution">
    <text evidence="3">The sequence shown here is derived from an EMBL/GenBank/DDBJ whole genome shotgun (WGS) entry which is preliminary data.</text>
</comment>
<gene>
    <name evidence="3" type="ORF">J2S74_001845</name>
</gene>
<dbReference type="PANTHER" id="PTHR33393:SF11">
    <property type="entry name" value="POLYGLUTAMINE SYNTHESIS ACCESSORY PROTEIN RV0574C-RELATED"/>
    <property type="match status" value="1"/>
</dbReference>
<comment type="similarity">
    <text evidence="1">Belongs to the CapA family.</text>
</comment>
<dbReference type="Gene3D" id="3.60.21.10">
    <property type="match status" value="1"/>
</dbReference>
<dbReference type="PANTHER" id="PTHR33393">
    <property type="entry name" value="POLYGLUTAMINE SYNTHESIS ACCESSORY PROTEIN RV0574C-RELATED"/>
    <property type="match status" value="1"/>
</dbReference>
<feature type="domain" description="Capsule synthesis protein CapA" evidence="2">
    <location>
        <begin position="2"/>
        <end position="227"/>
    </location>
</feature>
<organism evidence="3 4">
    <name type="scientific">Evansella vedderi</name>
    <dbReference type="NCBI Taxonomy" id="38282"/>
    <lineage>
        <taxon>Bacteria</taxon>
        <taxon>Bacillati</taxon>
        <taxon>Bacillota</taxon>
        <taxon>Bacilli</taxon>
        <taxon>Bacillales</taxon>
        <taxon>Bacillaceae</taxon>
        <taxon>Evansella</taxon>
    </lineage>
</organism>
<evidence type="ECO:0000313" key="4">
    <source>
        <dbReference type="Proteomes" id="UP001230005"/>
    </source>
</evidence>
<dbReference type="SUPFAM" id="SSF56300">
    <property type="entry name" value="Metallo-dependent phosphatases"/>
    <property type="match status" value="1"/>
</dbReference>
<dbReference type="InterPro" id="IPR029052">
    <property type="entry name" value="Metallo-depent_PP-like"/>
</dbReference>
<evidence type="ECO:0000256" key="1">
    <source>
        <dbReference type="ARBA" id="ARBA00005662"/>
    </source>
</evidence>
<sequence length="363" mass="41550">MKIVLIGDTLLNEKQIKIDDKVISECQDADLVILNLEGPITDAPPMKTSGSAISSSPDNIHYLKELNVSVAILGNNHIMDHGVQGLNDTKNILKENGIRFVGADDKQNQICSPSILEYNNIVIFSYAHYEGPMYGEQGFGPVELPSLKTLNNKIKDYKEKGFKVIFNYHGGEEFFTIPWPRRRGFLTRLSNLGADIVFAHHSHSVQPLEIKNGKLIIYSPGNFYMDTPYQRNNINTNKGFITIIANDLIKKLEIVVDREKKEIKVFNSLQLSLLTDVVIPECEAKRKWISECKQIFNKPVRRSSLLSNFNFIVRIIRYILFTKQLIKLKIKIRDLDILISSLPIIGTIYTNRLYRKGYKKFKF</sequence>
<dbReference type="RefSeq" id="WP_307324473.1">
    <property type="nucleotide sequence ID" value="NZ_JAUSUG010000006.1"/>
</dbReference>
<dbReference type="InterPro" id="IPR019079">
    <property type="entry name" value="Capsule_synth_CapA"/>
</dbReference>